<organism evidence="8 9">
    <name type="scientific">Halalkalibacter nanhaiisediminis</name>
    <dbReference type="NCBI Taxonomy" id="688079"/>
    <lineage>
        <taxon>Bacteria</taxon>
        <taxon>Bacillati</taxon>
        <taxon>Bacillota</taxon>
        <taxon>Bacilli</taxon>
        <taxon>Bacillales</taxon>
        <taxon>Bacillaceae</taxon>
        <taxon>Halalkalibacter</taxon>
    </lineage>
</organism>
<dbReference type="InterPro" id="IPR051906">
    <property type="entry name" value="TolC-like"/>
</dbReference>
<dbReference type="GO" id="GO:0015288">
    <property type="term" value="F:porin activity"/>
    <property type="evidence" value="ECO:0007669"/>
    <property type="project" value="TreeGrafter"/>
</dbReference>
<evidence type="ECO:0000313" key="9">
    <source>
        <dbReference type="Proteomes" id="UP000315711"/>
    </source>
</evidence>
<dbReference type="OrthoDB" id="2858218at2"/>
<evidence type="ECO:0000256" key="1">
    <source>
        <dbReference type="ARBA" id="ARBA00004442"/>
    </source>
</evidence>
<feature type="coiled-coil region" evidence="6">
    <location>
        <begin position="338"/>
        <end position="425"/>
    </location>
</feature>
<evidence type="ECO:0000256" key="7">
    <source>
        <dbReference type="SAM" id="SignalP"/>
    </source>
</evidence>
<dbReference type="PANTHER" id="PTHR30026">
    <property type="entry name" value="OUTER MEMBRANE PROTEIN TOLC"/>
    <property type="match status" value="1"/>
</dbReference>
<proteinExistence type="predicted"/>
<feature type="chain" id="PRO_5021837544" evidence="7">
    <location>
        <begin position="25"/>
        <end position="474"/>
    </location>
</feature>
<dbReference type="Proteomes" id="UP000315711">
    <property type="component" value="Unassembled WGS sequence"/>
</dbReference>
<feature type="coiled-coil region" evidence="6">
    <location>
        <begin position="87"/>
        <end position="198"/>
    </location>
</feature>
<name>A0A562QT50_9BACI</name>
<comment type="caution">
    <text evidence="8">The sequence shown here is derived from an EMBL/GenBank/DDBJ whole genome shotgun (WGS) entry which is preliminary data.</text>
</comment>
<keyword evidence="3" id="KW-0812">Transmembrane</keyword>
<keyword evidence="6" id="KW-0175">Coiled coil</keyword>
<keyword evidence="7" id="KW-0732">Signal</keyword>
<dbReference type="Gene3D" id="1.20.1600.10">
    <property type="entry name" value="Outer membrane efflux proteins (OEP)"/>
    <property type="match status" value="2"/>
</dbReference>
<dbReference type="SUPFAM" id="SSF56954">
    <property type="entry name" value="Outer membrane efflux proteins (OEP)"/>
    <property type="match status" value="1"/>
</dbReference>
<sequence>MKKFAIMMLSASLCFSMIQPDVLADGVEKEKDILSEVENVSTLTIDNVVERGLKRQSLLLLLGYQMEIIENQQNQIIRDRDNTSWDLVDAKDDLDEMRDRRNDLNEGINGLKAQIEAIEAEMASVQEELAALDPNSPNYSIDLLEGQLALLQQELARLQLTMTESELEQAKGGLDQGIAVFEAQIEALEDALYQLQLAIQQLSSGKIQLTFEVEESTLMLETMLKSNFVQLLSTEKQNDFTQQALDQKEKEMKKMKRQVELGLVSAYELEQAERDFASQKRDLEQANKDFQRELAKLALDIGVQYHEDLELEPVSVTSLRPLKSNNNIDQLVNNSYAMRKAEQDLAMAKLEVDHVKNKRDVSSYEINQAELAVKVEEENMRQLKRDLKENIDDLYYDAAKAYEAVEKGKRELRYAESDYSKLKRQYEIGLISAFVYNQGEIQVKQAAFELQMAELSYYLLLEQVEAMQNGLIQP</sequence>
<comment type="subcellular location">
    <subcellularLocation>
        <location evidence="1">Cell outer membrane</location>
    </subcellularLocation>
</comment>
<evidence type="ECO:0000256" key="4">
    <source>
        <dbReference type="ARBA" id="ARBA00023136"/>
    </source>
</evidence>
<protein>
    <submittedName>
        <fullName evidence="8">Outer membrane efflux protein</fullName>
    </submittedName>
</protein>
<dbReference type="GO" id="GO:0015562">
    <property type="term" value="F:efflux transmembrane transporter activity"/>
    <property type="evidence" value="ECO:0007669"/>
    <property type="project" value="InterPro"/>
</dbReference>
<dbReference type="GO" id="GO:0009279">
    <property type="term" value="C:cell outer membrane"/>
    <property type="evidence" value="ECO:0007669"/>
    <property type="project" value="UniProtKB-SubCell"/>
</dbReference>
<evidence type="ECO:0000256" key="5">
    <source>
        <dbReference type="ARBA" id="ARBA00023237"/>
    </source>
</evidence>
<dbReference type="PANTHER" id="PTHR30026:SF20">
    <property type="entry name" value="OUTER MEMBRANE PROTEIN TOLC"/>
    <property type="match status" value="1"/>
</dbReference>
<accession>A0A562QT50</accession>
<keyword evidence="2" id="KW-1134">Transmembrane beta strand</keyword>
<dbReference type="RefSeq" id="WP_144448651.1">
    <property type="nucleotide sequence ID" value="NZ_VLKZ01000001.1"/>
</dbReference>
<feature type="coiled-coil region" evidence="6">
    <location>
        <begin position="231"/>
        <end position="300"/>
    </location>
</feature>
<evidence type="ECO:0000313" key="8">
    <source>
        <dbReference type="EMBL" id="TWI59823.1"/>
    </source>
</evidence>
<feature type="signal peptide" evidence="7">
    <location>
        <begin position="1"/>
        <end position="24"/>
    </location>
</feature>
<evidence type="ECO:0000256" key="6">
    <source>
        <dbReference type="SAM" id="Coils"/>
    </source>
</evidence>
<keyword evidence="5" id="KW-0998">Cell outer membrane</keyword>
<keyword evidence="4" id="KW-0472">Membrane</keyword>
<keyword evidence="9" id="KW-1185">Reference proteome</keyword>
<dbReference type="AlphaFoldDB" id="A0A562QT50"/>
<dbReference type="GO" id="GO:1990281">
    <property type="term" value="C:efflux pump complex"/>
    <property type="evidence" value="ECO:0007669"/>
    <property type="project" value="TreeGrafter"/>
</dbReference>
<evidence type="ECO:0000256" key="3">
    <source>
        <dbReference type="ARBA" id="ARBA00022692"/>
    </source>
</evidence>
<dbReference type="EMBL" id="VLKZ01000001">
    <property type="protein sequence ID" value="TWI59823.1"/>
    <property type="molecule type" value="Genomic_DNA"/>
</dbReference>
<evidence type="ECO:0000256" key="2">
    <source>
        <dbReference type="ARBA" id="ARBA00022452"/>
    </source>
</evidence>
<reference evidence="8 9" key="1">
    <citation type="journal article" date="2015" name="Stand. Genomic Sci.">
        <title>Genomic Encyclopedia of Bacterial and Archaeal Type Strains, Phase III: the genomes of soil and plant-associated and newly described type strains.</title>
        <authorList>
            <person name="Whitman W.B."/>
            <person name="Woyke T."/>
            <person name="Klenk H.P."/>
            <person name="Zhou Y."/>
            <person name="Lilburn T.G."/>
            <person name="Beck B.J."/>
            <person name="De Vos P."/>
            <person name="Vandamme P."/>
            <person name="Eisen J.A."/>
            <person name="Garrity G."/>
            <person name="Hugenholtz P."/>
            <person name="Kyrpides N.C."/>
        </authorList>
    </citation>
    <scope>NUCLEOTIDE SEQUENCE [LARGE SCALE GENOMIC DNA]</scope>
    <source>
        <strain evidence="8 9">CGMCC 1.10116</strain>
    </source>
</reference>
<gene>
    <name evidence="8" type="ORF">IQ10_00245</name>
</gene>
<dbReference type="Gene3D" id="1.10.287.510">
    <property type="entry name" value="Helix hairpin bin"/>
    <property type="match status" value="1"/>
</dbReference>